<organism evidence="2 3">
    <name type="scientific">Chloracidobacterium validum</name>
    <dbReference type="NCBI Taxonomy" id="2821543"/>
    <lineage>
        <taxon>Bacteria</taxon>
        <taxon>Pseudomonadati</taxon>
        <taxon>Acidobacteriota</taxon>
        <taxon>Terriglobia</taxon>
        <taxon>Terriglobales</taxon>
        <taxon>Acidobacteriaceae</taxon>
        <taxon>Chloracidobacterium</taxon>
    </lineage>
</organism>
<feature type="transmembrane region" description="Helical" evidence="1">
    <location>
        <begin position="120"/>
        <end position="142"/>
    </location>
</feature>
<proteinExistence type="predicted"/>
<gene>
    <name evidence="2" type="ORF">J8C06_10050</name>
</gene>
<reference evidence="2 3" key="1">
    <citation type="submission" date="2021-03" db="EMBL/GenBank/DDBJ databases">
        <title>Genomic and phenotypic characterization of Chloracidobacterium isolates provides evidence for multiple species.</title>
        <authorList>
            <person name="Saini M.K."/>
            <person name="Costas A.M.G."/>
            <person name="Tank M."/>
            <person name="Bryant D.A."/>
        </authorList>
    </citation>
    <scope>NUCLEOTIDE SEQUENCE [LARGE SCALE GENOMIC DNA]</scope>
    <source>
        <strain evidence="2 3">BV2-C</strain>
    </source>
</reference>
<protein>
    <submittedName>
        <fullName evidence="2">Uncharacterized protein</fullName>
    </submittedName>
</protein>
<evidence type="ECO:0000313" key="2">
    <source>
        <dbReference type="EMBL" id="QUW02673.1"/>
    </source>
</evidence>
<name>A0ABX8B6X8_9BACT</name>
<keyword evidence="1" id="KW-0472">Membrane</keyword>
<accession>A0ABX8B6X8</accession>
<evidence type="ECO:0000313" key="3">
    <source>
        <dbReference type="Proteomes" id="UP000676506"/>
    </source>
</evidence>
<dbReference type="RefSeq" id="WP_211428564.1">
    <property type="nucleotide sequence ID" value="NZ_CP072648.1"/>
</dbReference>
<dbReference type="Proteomes" id="UP000676506">
    <property type="component" value="Chromosome 1"/>
</dbReference>
<keyword evidence="3" id="KW-1185">Reference proteome</keyword>
<keyword evidence="1" id="KW-0812">Transmembrane</keyword>
<sequence length="153" mass="17222">MVLPAMLAVRSVGLGGQRFAFALPEELIQYFVTDTSDSEWQTVGDKWFLYLVAVGVLCALGMLGVKFLRKQSAPNPQARNWSLGETVGFICLGFIPLVLLCFIGWKFILRNAAVIGGYGLMVGMVFGILWYALFMLLVHVVSPWRRDLYPKRW</sequence>
<keyword evidence="1" id="KW-1133">Transmembrane helix</keyword>
<feature type="transmembrane region" description="Helical" evidence="1">
    <location>
        <begin position="47"/>
        <end position="65"/>
    </location>
</feature>
<feature type="transmembrane region" description="Helical" evidence="1">
    <location>
        <begin position="86"/>
        <end position="108"/>
    </location>
</feature>
<dbReference type="EMBL" id="CP072648">
    <property type="protein sequence ID" value="QUW02673.1"/>
    <property type="molecule type" value="Genomic_DNA"/>
</dbReference>
<evidence type="ECO:0000256" key="1">
    <source>
        <dbReference type="SAM" id="Phobius"/>
    </source>
</evidence>